<proteinExistence type="predicted"/>
<dbReference type="PANTHER" id="PTHR33744:SF1">
    <property type="entry name" value="DNA-BINDING TRANSCRIPTIONAL ACTIVATOR ADER"/>
    <property type="match status" value="1"/>
</dbReference>
<protein>
    <recommendedName>
        <fullName evidence="5">PucR family transcriptional regulator</fullName>
    </recommendedName>
</protein>
<name>A0A7W8A974_9ACTN</name>
<dbReference type="Proteomes" id="UP000568380">
    <property type="component" value="Unassembled WGS sequence"/>
</dbReference>
<sequence>MPDLLVARLSKELLDELPELAERMFRAIVAEDEAYALLDAAVLADVRDFNERNLRDQLTDMAGDQAVPTELSRETARRRAAQGVPLEAILHAYRIGFRVVWQAMVERATEDPDVSMGQLANSMTFVWSLIDAYSVAVTASYRETLTDLARRDERQRLVLLDALIEGRSSDWTTLGGTPHALGLAERGPYVCVLADADAGPRLPAFRSVWRLRIEDQVGIVSGDPGRILAALSQAPSGRIGVSPPFALLTEVPVALRLATIARAAIPVGGRQAMTVDRSPVRALLAASPELSERLVMTALGPLIEHPELLEALSAWLDTGGSTSAIAERLYCHRNTIRNRLDRVQHLTGRSLDDPGDIATLYAAVWAHRLARSVPVNISQR</sequence>
<accession>A0A7W8A974</accession>
<evidence type="ECO:0000313" key="3">
    <source>
        <dbReference type="EMBL" id="MBB5081961.1"/>
    </source>
</evidence>
<dbReference type="InterPro" id="IPR051448">
    <property type="entry name" value="CdaR-like_regulators"/>
</dbReference>
<dbReference type="InterPro" id="IPR042070">
    <property type="entry name" value="PucR_C-HTH_sf"/>
</dbReference>
<dbReference type="Pfam" id="PF14361">
    <property type="entry name" value="RsbRD_N"/>
    <property type="match status" value="1"/>
</dbReference>
<feature type="domain" description="PucR C-terminal helix-turn-helix" evidence="1">
    <location>
        <begin position="308"/>
        <end position="364"/>
    </location>
</feature>
<feature type="domain" description="RsbT co-antagonist protein RsbRD N-terminal" evidence="2">
    <location>
        <begin position="18"/>
        <end position="156"/>
    </location>
</feature>
<evidence type="ECO:0008006" key="5">
    <source>
        <dbReference type="Google" id="ProtNLM"/>
    </source>
</evidence>
<dbReference type="Pfam" id="PF13556">
    <property type="entry name" value="HTH_30"/>
    <property type="match status" value="1"/>
</dbReference>
<dbReference type="InterPro" id="IPR025751">
    <property type="entry name" value="RsbRD_N_dom"/>
</dbReference>
<evidence type="ECO:0000259" key="2">
    <source>
        <dbReference type="Pfam" id="PF14361"/>
    </source>
</evidence>
<evidence type="ECO:0000259" key="1">
    <source>
        <dbReference type="Pfam" id="PF13556"/>
    </source>
</evidence>
<dbReference type="InterPro" id="IPR025736">
    <property type="entry name" value="PucR_C-HTH_dom"/>
</dbReference>
<dbReference type="Gene3D" id="1.10.10.2840">
    <property type="entry name" value="PucR C-terminal helix-turn-helix domain"/>
    <property type="match status" value="1"/>
</dbReference>
<organism evidence="3 4">
    <name type="scientific">Nonomuraea endophytica</name>
    <dbReference type="NCBI Taxonomy" id="714136"/>
    <lineage>
        <taxon>Bacteria</taxon>
        <taxon>Bacillati</taxon>
        <taxon>Actinomycetota</taxon>
        <taxon>Actinomycetes</taxon>
        <taxon>Streptosporangiales</taxon>
        <taxon>Streptosporangiaceae</taxon>
        <taxon>Nonomuraea</taxon>
    </lineage>
</organism>
<gene>
    <name evidence="3" type="ORF">HNR40_007456</name>
</gene>
<comment type="caution">
    <text evidence="3">The sequence shown here is derived from an EMBL/GenBank/DDBJ whole genome shotgun (WGS) entry which is preliminary data.</text>
</comment>
<dbReference type="AlphaFoldDB" id="A0A7W8A974"/>
<dbReference type="EMBL" id="JACHIN010000012">
    <property type="protein sequence ID" value="MBB5081961.1"/>
    <property type="molecule type" value="Genomic_DNA"/>
</dbReference>
<evidence type="ECO:0000313" key="4">
    <source>
        <dbReference type="Proteomes" id="UP000568380"/>
    </source>
</evidence>
<reference evidence="3 4" key="1">
    <citation type="submission" date="2020-08" db="EMBL/GenBank/DDBJ databases">
        <title>Genomic Encyclopedia of Type Strains, Phase IV (KMG-IV): sequencing the most valuable type-strain genomes for metagenomic binning, comparative biology and taxonomic classification.</title>
        <authorList>
            <person name="Goeker M."/>
        </authorList>
    </citation>
    <scope>NUCLEOTIDE SEQUENCE [LARGE SCALE GENOMIC DNA]</scope>
    <source>
        <strain evidence="3 4">DSM 45385</strain>
    </source>
</reference>
<dbReference type="PANTHER" id="PTHR33744">
    <property type="entry name" value="CARBOHYDRATE DIACID REGULATOR"/>
    <property type="match status" value="1"/>
</dbReference>
<dbReference type="RefSeq" id="WP_184969768.1">
    <property type="nucleotide sequence ID" value="NZ_JACHIN010000012.1"/>
</dbReference>
<keyword evidence="4" id="KW-1185">Reference proteome</keyword>